<proteinExistence type="predicted"/>
<gene>
    <name evidence="2" type="ORF">NAV_LOCUS6030</name>
</gene>
<organism evidence="2 3">
    <name type="scientific">Acanthocheilonema viteae</name>
    <name type="common">Filarial nematode worm</name>
    <name type="synonym">Dipetalonema viteae</name>
    <dbReference type="NCBI Taxonomy" id="6277"/>
    <lineage>
        <taxon>Eukaryota</taxon>
        <taxon>Metazoa</taxon>
        <taxon>Ecdysozoa</taxon>
        <taxon>Nematoda</taxon>
        <taxon>Chromadorea</taxon>
        <taxon>Rhabditida</taxon>
        <taxon>Spirurina</taxon>
        <taxon>Spiruromorpha</taxon>
        <taxon>Filarioidea</taxon>
        <taxon>Onchocercidae</taxon>
        <taxon>Acanthocheilonema</taxon>
    </lineage>
</organism>
<feature type="region of interest" description="Disordered" evidence="1">
    <location>
        <begin position="1"/>
        <end position="56"/>
    </location>
</feature>
<dbReference type="OrthoDB" id="5593200at2759"/>
<dbReference type="Pfam" id="PF06910">
    <property type="entry name" value="MEA1"/>
    <property type="match status" value="1"/>
</dbReference>
<feature type="compositionally biased region" description="Gly residues" evidence="1">
    <location>
        <begin position="1"/>
        <end position="10"/>
    </location>
</feature>
<accession>A0A498SPS0</accession>
<keyword evidence="3" id="KW-1185">Reference proteome</keyword>
<dbReference type="Proteomes" id="UP000276991">
    <property type="component" value="Unassembled WGS sequence"/>
</dbReference>
<reference evidence="2 3" key="1">
    <citation type="submission" date="2018-08" db="EMBL/GenBank/DDBJ databases">
        <authorList>
            <person name="Laetsch R D."/>
            <person name="Stevens L."/>
            <person name="Kumar S."/>
            <person name="Blaxter L. M."/>
        </authorList>
    </citation>
    <scope>NUCLEOTIDE SEQUENCE [LARGE SCALE GENOMIC DNA]</scope>
</reference>
<sequence>MHGTGVGEYGDSGDDISDTKSDLSESDEDRYSGYQTLPTSDSSFEIASAGHDRTSSVVQNDFEKILSSENRNSGLGFNIAKSIELTEDKIERIKKTMSAFTLPAPSWAKGIDSDNELKKLLEKLKSK</sequence>
<evidence type="ECO:0000256" key="1">
    <source>
        <dbReference type="SAM" id="MobiDB-lite"/>
    </source>
</evidence>
<evidence type="ECO:0000313" key="3">
    <source>
        <dbReference type="Proteomes" id="UP000276991"/>
    </source>
</evidence>
<dbReference type="AlphaFoldDB" id="A0A498SPS0"/>
<name>A0A498SPS0_ACAVI</name>
<evidence type="ECO:0000313" key="2">
    <source>
        <dbReference type="EMBL" id="VBB31239.1"/>
    </source>
</evidence>
<dbReference type="EMBL" id="UPTC01001153">
    <property type="protein sequence ID" value="VBB31239.1"/>
    <property type="molecule type" value="Genomic_DNA"/>
</dbReference>
<protein>
    <submittedName>
        <fullName evidence="2">Uncharacterized protein</fullName>
    </submittedName>
</protein>
<feature type="compositionally biased region" description="Polar residues" evidence="1">
    <location>
        <begin position="33"/>
        <end position="45"/>
    </location>
</feature>